<dbReference type="RefSeq" id="WP_274140478.1">
    <property type="nucleotide sequence ID" value="NZ_JAJUBB010000002.1"/>
</dbReference>
<keyword evidence="3" id="KW-1185">Reference proteome</keyword>
<comment type="caution">
    <text evidence="2">The sequence shown here is derived from an EMBL/GenBank/DDBJ whole genome shotgun (WGS) entry which is preliminary data.</text>
</comment>
<sequence>MFKFFWALLLVIITSNPSYASTIEVEQAELRERLGCKASGLKLCFVNSLYNANSKLHVLNFNANIEELNPDVSMPDDFLRELAIQLLVKFNPDAASFYGVEPTLRHIIDESTYAADKIAIGISGSYKGKSLVGYAKHGSDEVISSFISSKVEYDSITPLELLLAPCKKIESLENTGEISKLSPEQYKEVCGFEREREGP</sequence>
<gene>
    <name evidence="2" type="ORF">LRP49_04320</name>
</gene>
<reference evidence="2" key="1">
    <citation type="submission" date="2021-12" db="EMBL/GenBank/DDBJ databases">
        <title>Enterovibrio ZSDZ35 sp. nov. and Enterovibrio ZSDZ42 sp. nov., isolated from coastal seawater in Qingdao.</title>
        <authorList>
            <person name="Zhang P."/>
        </authorList>
    </citation>
    <scope>NUCLEOTIDE SEQUENCE</scope>
    <source>
        <strain evidence="2">ZSDZ35</strain>
    </source>
</reference>
<evidence type="ECO:0000313" key="3">
    <source>
        <dbReference type="Proteomes" id="UP001149821"/>
    </source>
</evidence>
<dbReference type="Proteomes" id="UP001149821">
    <property type="component" value="Unassembled WGS sequence"/>
</dbReference>
<protein>
    <submittedName>
        <fullName evidence="2">Uncharacterized protein</fullName>
    </submittedName>
</protein>
<accession>A0ABT5QJF6</accession>
<evidence type="ECO:0000256" key="1">
    <source>
        <dbReference type="SAM" id="SignalP"/>
    </source>
</evidence>
<keyword evidence="1" id="KW-0732">Signal</keyword>
<evidence type="ECO:0000313" key="2">
    <source>
        <dbReference type="EMBL" id="MDD1780421.1"/>
    </source>
</evidence>
<feature type="chain" id="PRO_5045171774" evidence="1">
    <location>
        <begin position="21"/>
        <end position="199"/>
    </location>
</feature>
<proteinExistence type="predicted"/>
<feature type="signal peptide" evidence="1">
    <location>
        <begin position="1"/>
        <end position="20"/>
    </location>
</feature>
<organism evidence="2 3">
    <name type="scientific">Enterovibrio qingdaonensis</name>
    <dbReference type="NCBI Taxonomy" id="2899818"/>
    <lineage>
        <taxon>Bacteria</taxon>
        <taxon>Pseudomonadati</taxon>
        <taxon>Pseudomonadota</taxon>
        <taxon>Gammaproteobacteria</taxon>
        <taxon>Vibrionales</taxon>
        <taxon>Vibrionaceae</taxon>
        <taxon>Enterovibrio</taxon>
    </lineage>
</organism>
<name>A0ABT5QJF6_9GAMM</name>
<dbReference type="EMBL" id="JAJUBB010000002">
    <property type="protein sequence ID" value="MDD1780421.1"/>
    <property type="molecule type" value="Genomic_DNA"/>
</dbReference>